<feature type="coiled-coil region" evidence="1">
    <location>
        <begin position="164"/>
        <end position="194"/>
    </location>
</feature>
<evidence type="ECO:0000256" key="2">
    <source>
        <dbReference type="SAM" id="MobiDB-lite"/>
    </source>
</evidence>
<dbReference type="Proteomes" id="UP000695562">
    <property type="component" value="Unassembled WGS sequence"/>
</dbReference>
<dbReference type="EMBL" id="AJWJ01000088">
    <property type="protein sequence ID" value="KAF2075712.1"/>
    <property type="molecule type" value="Genomic_DNA"/>
</dbReference>
<sequence length="200" mass="23696">MERVSDDDNSNTNSNRLENEKQGSSYDDSSRDTIEYLKQNIDIMKQQNNKILDQLKQEIKDIKQLQDKSILIEKELQHHNNDSVSHQIKQDDEKEKDLYFHDTELLNKNFKNMLDIINTSIGNMKQQEQQDHRIEANEYGGGKLLNKDFSRIMNSINDTIRNIKNIQQEDHNRIENDLQEIRNTIETIENDQQQQHQGET</sequence>
<name>A0A8J4PZ79_9MYCE</name>
<reference evidence="3" key="1">
    <citation type="submission" date="2020-01" db="EMBL/GenBank/DDBJ databases">
        <title>Development of genomics and gene disruption for Polysphondylium violaceum indicates a role for the polyketide synthase stlB in stalk morphogenesis.</title>
        <authorList>
            <person name="Narita B."/>
            <person name="Kawabe Y."/>
            <person name="Kin K."/>
            <person name="Saito T."/>
            <person name="Gibbs R."/>
            <person name="Kuspa A."/>
            <person name="Muzny D."/>
            <person name="Queller D."/>
            <person name="Richards S."/>
            <person name="Strassman J."/>
            <person name="Sucgang R."/>
            <person name="Worley K."/>
            <person name="Schaap P."/>
        </authorList>
    </citation>
    <scope>NUCLEOTIDE SEQUENCE</scope>
    <source>
        <strain evidence="3">QSvi11</strain>
    </source>
</reference>
<feature type="region of interest" description="Disordered" evidence="2">
    <location>
        <begin position="1"/>
        <end position="31"/>
    </location>
</feature>
<proteinExistence type="predicted"/>
<organism evidence="3 4">
    <name type="scientific">Polysphondylium violaceum</name>
    <dbReference type="NCBI Taxonomy" id="133409"/>
    <lineage>
        <taxon>Eukaryota</taxon>
        <taxon>Amoebozoa</taxon>
        <taxon>Evosea</taxon>
        <taxon>Eumycetozoa</taxon>
        <taxon>Dictyostelia</taxon>
        <taxon>Dictyosteliales</taxon>
        <taxon>Dictyosteliaceae</taxon>
        <taxon>Polysphondylium</taxon>
    </lineage>
</organism>
<evidence type="ECO:0000313" key="4">
    <source>
        <dbReference type="Proteomes" id="UP000695562"/>
    </source>
</evidence>
<evidence type="ECO:0000256" key="1">
    <source>
        <dbReference type="SAM" id="Coils"/>
    </source>
</evidence>
<accession>A0A8J4PZ79</accession>
<comment type="caution">
    <text evidence="3">The sequence shown here is derived from an EMBL/GenBank/DDBJ whole genome shotgun (WGS) entry which is preliminary data.</text>
</comment>
<protein>
    <submittedName>
        <fullName evidence="3">Uncharacterized protein</fullName>
    </submittedName>
</protein>
<keyword evidence="4" id="KW-1185">Reference proteome</keyword>
<keyword evidence="1" id="KW-0175">Coiled coil</keyword>
<gene>
    <name evidence="3" type="ORF">CYY_002954</name>
</gene>
<evidence type="ECO:0000313" key="3">
    <source>
        <dbReference type="EMBL" id="KAF2075712.1"/>
    </source>
</evidence>
<feature type="coiled-coil region" evidence="1">
    <location>
        <begin position="34"/>
        <end position="82"/>
    </location>
</feature>
<dbReference type="AlphaFoldDB" id="A0A8J4PZ79"/>